<keyword evidence="7" id="KW-0448">Lipopolysaccharide biosynthesis</keyword>
<dbReference type="RefSeq" id="WP_186910902.1">
    <property type="nucleotide sequence ID" value="NZ_JACOFV010000002.1"/>
</dbReference>
<comment type="catalytic activity">
    <reaction evidence="13">
        <text>an alpha-Kdo-(2-&gt;4)-alpha-Kdo-(2-&gt;6)-lipid A + ADP-L-glycero-beta-D-manno-heptose = an L-alpha-D-Hep-(1-&gt;5)-[alpha-Kdo-(2-&gt;4)]-alpha-Kdo-(2-&gt;6)-lipid A + ADP + H(+)</text>
        <dbReference type="Rhea" id="RHEA:74067"/>
        <dbReference type="ChEBI" id="CHEBI:15378"/>
        <dbReference type="ChEBI" id="CHEBI:61506"/>
        <dbReference type="ChEBI" id="CHEBI:176431"/>
        <dbReference type="ChEBI" id="CHEBI:193068"/>
        <dbReference type="ChEBI" id="CHEBI:456216"/>
        <dbReference type="EC" id="2.4.99.23"/>
    </reaction>
</comment>
<dbReference type="GO" id="GO:0009244">
    <property type="term" value="P:lipopolysaccharide core region biosynthetic process"/>
    <property type="evidence" value="ECO:0007669"/>
    <property type="project" value="InterPro"/>
</dbReference>
<dbReference type="InterPro" id="IPR051199">
    <property type="entry name" value="LPS_LOS_Heptosyltrfase"/>
</dbReference>
<dbReference type="SUPFAM" id="SSF53756">
    <property type="entry name" value="UDP-Glycosyltransferase/glycogen phosphorylase"/>
    <property type="match status" value="1"/>
</dbReference>
<dbReference type="GO" id="GO:0008713">
    <property type="term" value="F:ADP-heptose-lipopolysaccharide heptosyltransferase activity"/>
    <property type="evidence" value="ECO:0007669"/>
    <property type="project" value="TreeGrafter"/>
</dbReference>
<comment type="caution">
    <text evidence="14">The sequence shown here is derived from an EMBL/GenBank/DDBJ whole genome shotgun (WGS) entry which is preliminary data.</text>
</comment>
<proteinExistence type="inferred from homology"/>
<dbReference type="EC" id="2.4.99.23" evidence="10"/>
<evidence type="ECO:0000313" key="15">
    <source>
        <dbReference type="Proteomes" id="UP000634011"/>
    </source>
</evidence>
<evidence type="ECO:0000256" key="4">
    <source>
        <dbReference type="ARBA" id="ARBA00022519"/>
    </source>
</evidence>
<dbReference type="CDD" id="cd03789">
    <property type="entry name" value="GT9_LPS_heptosyltransferase"/>
    <property type="match status" value="1"/>
</dbReference>
<evidence type="ECO:0000256" key="9">
    <source>
        <dbReference type="ARBA" id="ARBA00043995"/>
    </source>
</evidence>
<dbReference type="NCBIfam" id="TIGR02193">
    <property type="entry name" value="heptsyl_trn_I"/>
    <property type="match status" value="1"/>
</dbReference>
<accession>A0A923KMJ8</accession>
<gene>
    <name evidence="14" type="primary">waaC</name>
    <name evidence="14" type="ORF">H8K32_02480</name>
</gene>
<dbReference type="PANTHER" id="PTHR30160">
    <property type="entry name" value="TETRAACYLDISACCHARIDE 4'-KINASE-RELATED"/>
    <property type="match status" value="1"/>
</dbReference>
<dbReference type="GO" id="GO:0005886">
    <property type="term" value="C:plasma membrane"/>
    <property type="evidence" value="ECO:0007669"/>
    <property type="project" value="UniProtKB-SubCell"/>
</dbReference>
<reference evidence="14" key="1">
    <citation type="submission" date="2020-08" db="EMBL/GenBank/DDBJ databases">
        <title>Novel species isolated from subtropical streams in China.</title>
        <authorList>
            <person name="Lu H."/>
        </authorList>
    </citation>
    <scope>NUCLEOTIDE SEQUENCE</scope>
    <source>
        <strain evidence="14">KACC 12607</strain>
    </source>
</reference>
<evidence type="ECO:0000256" key="5">
    <source>
        <dbReference type="ARBA" id="ARBA00022676"/>
    </source>
</evidence>
<evidence type="ECO:0000313" key="14">
    <source>
        <dbReference type="EMBL" id="MBC3860953.1"/>
    </source>
</evidence>
<comment type="similarity">
    <text evidence="9">Belongs to the glycosyltransferase 9 family.</text>
</comment>
<keyword evidence="15" id="KW-1185">Reference proteome</keyword>
<dbReference type="InterPro" id="IPR002201">
    <property type="entry name" value="Glyco_trans_9"/>
</dbReference>
<evidence type="ECO:0000256" key="2">
    <source>
        <dbReference type="ARBA" id="ARBA00004713"/>
    </source>
</evidence>
<evidence type="ECO:0000256" key="8">
    <source>
        <dbReference type="ARBA" id="ARBA00023136"/>
    </source>
</evidence>
<keyword evidence="3" id="KW-1003">Cell membrane</keyword>
<dbReference type="EMBL" id="JACOFV010000002">
    <property type="protein sequence ID" value="MBC3860953.1"/>
    <property type="molecule type" value="Genomic_DNA"/>
</dbReference>
<dbReference type="AlphaFoldDB" id="A0A923KMJ8"/>
<keyword evidence="6" id="KW-0808">Transferase</keyword>
<keyword evidence="4" id="KW-0997">Cell inner membrane</keyword>
<dbReference type="GO" id="GO:0005829">
    <property type="term" value="C:cytosol"/>
    <property type="evidence" value="ECO:0007669"/>
    <property type="project" value="TreeGrafter"/>
</dbReference>
<evidence type="ECO:0000256" key="10">
    <source>
        <dbReference type="ARBA" id="ARBA00044041"/>
    </source>
</evidence>
<evidence type="ECO:0000256" key="6">
    <source>
        <dbReference type="ARBA" id="ARBA00022679"/>
    </source>
</evidence>
<keyword evidence="5" id="KW-0328">Glycosyltransferase</keyword>
<dbReference type="InterPro" id="IPR011908">
    <property type="entry name" value="LipoPS_heptosylTferase-I"/>
</dbReference>
<protein>
    <recommendedName>
        <fullName evidence="11">Lipopolysaccharide heptosyltransferase 1</fullName>
        <ecNumber evidence="10">2.4.99.23</ecNumber>
    </recommendedName>
    <alternativeName>
        <fullName evidence="12">ADP-heptose:lipopolysaccharide heptosyltransferase I</fullName>
    </alternativeName>
</protein>
<comment type="subcellular location">
    <subcellularLocation>
        <location evidence="1">Cell inner membrane</location>
        <topology evidence="1">Peripheral membrane protein</topology>
        <orientation evidence="1">Cytoplasmic side</orientation>
    </subcellularLocation>
</comment>
<comment type="pathway">
    <text evidence="2">Bacterial outer membrane biogenesis; LPS core biosynthesis.</text>
</comment>
<dbReference type="Proteomes" id="UP000634011">
    <property type="component" value="Unassembled WGS sequence"/>
</dbReference>
<evidence type="ECO:0000256" key="13">
    <source>
        <dbReference type="ARBA" id="ARBA00049201"/>
    </source>
</evidence>
<name>A0A923KMJ8_9BURK</name>
<keyword evidence="8" id="KW-0472">Membrane</keyword>
<dbReference type="Pfam" id="PF01075">
    <property type="entry name" value="Glyco_transf_9"/>
    <property type="match status" value="1"/>
</dbReference>
<evidence type="ECO:0000256" key="7">
    <source>
        <dbReference type="ARBA" id="ARBA00022985"/>
    </source>
</evidence>
<evidence type="ECO:0000256" key="11">
    <source>
        <dbReference type="ARBA" id="ARBA00044190"/>
    </source>
</evidence>
<dbReference type="PANTHER" id="PTHR30160:SF19">
    <property type="entry name" value="LIPOPOLYSACCHARIDE HEPTOSYLTRANSFERASE 1"/>
    <property type="match status" value="1"/>
</dbReference>
<dbReference type="Gene3D" id="3.40.50.2000">
    <property type="entry name" value="Glycogen Phosphorylase B"/>
    <property type="match status" value="2"/>
</dbReference>
<sequence>MKILLIRVSSLGDVLHNMPIVDDLHRHFNNAQIDWVVEEAYVNLVRLHPGVQHIIPFALRRWRKNLGAAATRQEMKHFYQALRKEKYDLVLDTQGLFKTGMIMGMSRLAPGGKKVGLANGTEGSGYEGISRFFHHQSVPVDRHTHAVLRGRLVAAAAAGYTVDTPASFGLEPPAGTPAWLPGEPYVVFFHGTAGAAKKWARAHWVDIAEELRRYALPILLPWGNAAEKAEAEAMAAQMPNARVLPALSMQEATILAQSAALAIGVDTGLTHIAAAYETPTIEIYCASPKWKTAGNWSDKIINLGDQGFPPTPHEVKQAIKQLLVA</sequence>
<evidence type="ECO:0000256" key="3">
    <source>
        <dbReference type="ARBA" id="ARBA00022475"/>
    </source>
</evidence>
<evidence type="ECO:0000256" key="1">
    <source>
        <dbReference type="ARBA" id="ARBA00004515"/>
    </source>
</evidence>
<organism evidence="14 15">
    <name type="scientific">Undibacterium jejuense</name>
    <dbReference type="NCBI Taxonomy" id="1344949"/>
    <lineage>
        <taxon>Bacteria</taxon>
        <taxon>Pseudomonadati</taxon>
        <taxon>Pseudomonadota</taxon>
        <taxon>Betaproteobacteria</taxon>
        <taxon>Burkholderiales</taxon>
        <taxon>Oxalobacteraceae</taxon>
        <taxon>Undibacterium</taxon>
    </lineage>
</organism>
<evidence type="ECO:0000256" key="12">
    <source>
        <dbReference type="ARBA" id="ARBA00044330"/>
    </source>
</evidence>